<sequence length="190" mass="21587">MSVSSQYPSSADIEEAATIAPPLSSDPSLTIFHSAMSNYVVEQKATQTASWQEFHQRHYDMDRFTSQARFRVVQANAMKKFYEGYTQLLYSLVRGRSRELRNAMQAQIDRYSSEVQLLDVWRYSVHLPMIVLIGPKDVERMAGAIEQKFPGRFVGKKRDTSTSSSSAPLPPVATDSNADRAPRLRSRRHI</sequence>
<accession>A0A4Y9YIR8</accession>
<organism evidence="2 3">
    <name type="scientific">Dentipellis fragilis</name>
    <dbReference type="NCBI Taxonomy" id="205917"/>
    <lineage>
        <taxon>Eukaryota</taxon>
        <taxon>Fungi</taxon>
        <taxon>Dikarya</taxon>
        <taxon>Basidiomycota</taxon>
        <taxon>Agaricomycotina</taxon>
        <taxon>Agaricomycetes</taxon>
        <taxon>Russulales</taxon>
        <taxon>Hericiaceae</taxon>
        <taxon>Dentipellis</taxon>
    </lineage>
</organism>
<dbReference type="OrthoDB" id="10425780at2759"/>
<evidence type="ECO:0000313" key="2">
    <source>
        <dbReference type="EMBL" id="TFY60849.1"/>
    </source>
</evidence>
<dbReference type="EMBL" id="SEOQ01000540">
    <property type="protein sequence ID" value="TFY60849.1"/>
    <property type="molecule type" value="Genomic_DNA"/>
</dbReference>
<keyword evidence="3" id="KW-1185">Reference proteome</keyword>
<proteinExistence type="predicted"/>
<feature type="region of interest" description="Disordered" evidence="1">
    <location>
        <begin position="153"/>
        <end position="190"/>
    </location>
</feature>
<evidence type="ECO:0000256" key="1">
    <source>
        <dbReference type="SAM" id="MobiDB-lite"/>
    </source>
</evidence>
<gene>
    <name evidence="2" type="ORF">EVG20_g7268</name>
</gene>
<dbReference type="Proteomes" id="UP000298327">
    <property type="component" value="Unassembled WGS sequence"/>
</dbReference>
<comment type="caution">
    <text evidence="2">The sequence shown here is derived from an EMBL/GenBank/DDBJ whole genome shotgun (WGS) entry which is preliminary data.</text>
</comment>
<dbReference type="AlphaFoldDB" id="A0A4Y9YIR8"/>
<reference evidence="2 3" key="1">
    <citation type="submission" date="2019-02" db="EMBL/GenBank/DDBJ databases">
        <title>Genome sequencing of the rare red list fungi Dentipellis fragilis.</title>
        <authorList>
            <person name="Buettner E."/>
            <person name="Kellner H."/>
        </authorList>
    </citation>
    <scope>NUCLEOTIDE SEQUENCE [LARGE SCALE GENOMIC DNA]</scope>
    <source>
        <strain evidence="2 3">DSM 105465</strain>
    </source>
</reference>
<protein>
    <submittedName>
        <fullName evidence="2">Uncharacterized protein</fullName>
    </submittedName>
</protein>
<name>A0A4Y9YIR8_9AGAM</name>
<evidence type="ECO:0000313" key="3">
    <source>
        <dbReference type="Proteomes" id="UP000298327"/>
    </source>
</evidence>